<dbReference type="OrthoDB" id="10042665at2759"/>
<dbReference type="GO" id="GO:0016887">
    <property type="term" value="F:ATP hydrolysis activity"/>
    <property type="evidence" value="ECO:0007669"/>
    <property type="project" value="InterPro"/>
</dbReference>
<dbReference type="SUPFAM" id="SSF52540">
    <property type="entry name" value="P-loop containing nucleoside triphosphate hydrolases"/>
    <property type="match status" value="1"/>
</dbReference>
<dbReference type="InterPro" id="IPR027417">
    <property type="entry name" value="P-loop_NTPase"/>
</dbReference>
<dbReference type="EMBL" id="KZ679134">
    <property type="protein sequence ID" value="PTB75253.1"/>
    <property type="molecule type" value="Genomic_DNA"/>
</dbReference>
<proteinExistence type="predicted"/>
<sequence>MPAPEPDGEIIKFVSKEMKEAMEKLVGTDEAMQKKLPGLVSDKELRAPHLWWYCYRNRGDMLDGLTTSQVDAMRSLMRWLDEVYGQAHSQADDQFKRGMVSASSMSYLIQPGDVLVCRVNHGLEARLAISWLREVAERPSIQGPDEVPLSANEKSSKRRWEVDAWSYRYNGDFYQMRTRPAIQLADPTHDAEKSIADLDAFPLRFASEEARDTLERRGKMFWDCRNGKHVSYSTKNKRYTPEQRYMIDCRTYHNRHPGTPLFGDIGHNEQLLLTYRAKPAFLGQEDAPCEPDLYLSPRTVKGYDLLQQRWEDLDIDHIQEIAWNKNSSGHPSAELETPELAQAIITGHVSSQAEAGVVQSKNNKGLILLLRGDTGTGKTFTVESAAELVEKPLPVVRCSQLGTRPDDVGERLKEIFCLAEKWGCILLLTEAEVFLQQRICKDAAQDARVSALIRALEGYQGVLILESNCLSAMDDAFRSHIDVPLSFWRLGEPQRAHVWRNLFNSLKSLGEDEMDFDDIDGYVDELAKYTMNGHQMQNVLTRARQLAQFQKKKMTAGHLQSVINLIQFQDL</sequence>
<dbReference type="InterPro" id="IPR054289">
    <property type="entry name" value="DUF7025"/>
</dbReference>
<protein>
    <submittedName>
        <fullName evidence="2">P-loop containing nucleoside triphosphate hydrolase protein</fullName>
    </submittedName>
</protein>
<evidence type="ECO:0000313" key="3">
    <source>
        <dbReference type="Proteomes" id="UP000240760"/>
    </source>
</evidence>
<dbReference type="InterPro" id="IPR003593">
    <property type="entry name" value="AAA+_ATPase"/>
</dbReference>
<dbReference type="Pfam" id="PF00004">
    <property type="entry name" value="AAA"/>
    <property type="match status" value="1"/>
</dbReference>
<dbReference type="InterPro" id="IPR003959">
    <property type="entry name" value="ATPase_AAA_core"/>
</dbReference>
<gene>
    <name evidence="2" type="ORF">M440DRAFT_1439807</name>
</gene>
<dbReference type="Gene3D" id="3.40.50.300">
    <property type="entry name" value="P-loop containing nucleotide triphosphate hydrolases"/>
    <property type="match status" value="1"/>
</dbReference>
<dbReference type="PANTHER" id="PTHR46411:SF2">
    <property type="entry name" value="AAA+ ATPASE DOMAIN-CONTAINING PROTEIN"/>
    <property type="match status" value="1"/>
</dbReference>
<accession>A0A2T4C117</accession>
<dbReference type="GO" id="GO:0005524">
    <property type="term" value="F:ATP binding"/>
    <property type="evidence" value="ECO:0007669"/>
    <property type="project" value="InterPro"/>
</dbReference>
<name>A0A2T4C117_TRILO</name>
<evidence type="ECO:0000313" key="2">
    <source>
        <dbReference type="EMBL" id="PTB75253.1"/>
    </source>
</evidence>
<evidence type="ECO:0000259" key="1">
    <source>
        <dbReference type="SMART" id="SM00382"/>
    </source>
</evidence>
<dbReference type="STRING" id="983965.A0A2T4C117"/>
<dbReference type="Proteomes" id="UP000240760">
    <property type="component" value="Unassembled WGS sequence"/>
</dbReference>
<dbReference type="SMART" id="SM00382">
    <property type="entry name" value="AAA"/>
    <property type="match status" value="1"/>
</dbReference>
<dbReference type="AlphaFoldDB" id="A0A2T4C117"/>
<dbReference type="Pfam" id="PF22942">
    <property type="entry name" value="DUF7025"/>
    <property type="match status" value="1"/>
</dbReference>
<reference evidence="2 3" key="1">
    <citation type="submission" date="2016-07" db="EMBL/GenBank/DDBJ databases">
        <title>Multiple horizontal gene transfer events from other fungi enriched the ability of initially mycotrophic Trichoderma (Ascomycota) to feed on dead plant biomass.</title>
        <authorList>
            <consortium name="DOE Joint Genome Institute"/>
            <person name="Aerts A."/>
            <person name="Atanasova L."/>
            <person name="Chenthamara K."/>
            <person name="Zhang J."/>
            <person name="Grujic M."/>
            <person name="Henrissat B."/>
            <person name="Kuo A."/>
            <person name="Salamov A."/>
            <person name="Lipzen A."/>
            <person name="Labutti K."/>
            <person name="Barry K."/>
            <person name="Miao Y."/>
            <person name="Rahimi M.J."/>
            <person name="Shen Q."/>
            <person name="Grigoriev I.V."/>
            <person name="Kubicek C.P."/>
            <person name="Druzhinina I.S."/>
        </authorList>
    </citation>
    <scope>NUCLEOTIDE SEQUENCE [LARGE SCALE GENOMIC DNA]</scope>
    <source>
        <strain evidence="2 3">ATCC 18648</strain>
    </source>
</reference>
<dbReference type="PANTHER" id="PTHR46411">
    <property type="entry name" value="FAMILY ATPASE, PUTATIVE-RELATED"/>
    <property type="match status" value="1"/>
</dbReference>
<keyword evidence="2" id="KW-0378">Hydrolase</keyword>
<organism evidence="2 3">
    <name type="scientific">Trichoderma longibrachiatum ATCC 18648</name>
    <dbReference type="NCBI Taxonomy" id="983965"/>
    <lineage>
        <taxon>Eukaryota</taxon>
        <taxon>Fungi</taxon>
        <taxon>Dikarya</taxon>
        <taxon>Ascomycota</taxon>
        <taxon>Pezizomycotina</taxon>
        <taxon>Sordariomycetes</taxon>
        <taxon>Hypocreomycetidae</taxon>
        <taxon>Hypocreales</taxon>
        <taxon>Hypocreaceae</taxon>
        <taxon>Trichoderma</taxon>
    </lineage>
</organism>
<feature type="domain" description="AAA+ ATPase" evidence="1">
    <location>
        <begin position="364"/>
        <end position="487"/>
    </location>
</feature>
<keyword evidence="3" id="KW-1185">Reference proteome</keyword>